<protein>
    <recommendedName>
        <fullName evidence="2">Ice-binding protein C-terminal domain-containing protein</fullName>
    </recommendedName>
</protein>
<keyword evidence="1" id="KW-1133">Transmembrane helix</keyword>
<dbReference type="AlphaFoldDB" id="A0A2W5DY02"/>
<sequence>MSDIAVQFSDSAATQDTAISLAPSATNAAGTASYASSGLVDLTAANLSFAVGSDGKLRLEFYETWDDIAGAQDGTWNSGTLTLSVTAVPEPATYGLMALGLLGVLLAARRRSA</sequence>
<evidence type="ECO:0000259" key="2">
    <source>
        <dbReference type="Pfam" id="PF07589"/>
    </source>
</evidence>
<dbReference type="Pfam" id="PF07589">
    <property type="entry name" value="PEP-CTERM"/>
    <property type="match status" value="1"/>
</dbReference>
<gene>
    <name evidence="3" type="ORF">DI603_00775</name>
</gene>
<feature type="domain" description="Ice-binding protein C-terminal" evidence="2">
    <location>
        <begin position="87"/>
        <end position="111"/>
    </location>
</feature>
<dbReference type="EMBL" id="QFOD01000001">
    <property type="protein sequence ID" value="PZP36811.1"/>
    <property type="molecule type" value="Genomic_DNA"/>
</dbReference>
<proteinExistence type="predicted"/>
<feature type="transmembrane region" description="Helical" evidence="1">
    <location>
        <begin position="91"/>
        <end position="108"/>
    </location>
</feature>
<keyword evidence="1" id="KW-0472">Membrane</keyword>
<keyword evidence="1" id="KW-0812">Transmembrane</keyword>
<organism evidence="3 4">
    <name type="scientific">Roseateles depolymerans</name>
    <dbReference type="NCBI Taxonomy" id="76731"/>
    <lineage>
        <taxon>Bacteria</taxon>
        <taxon>Pseudomonadati</taxon>
        <taxon>Pseudomonadota</taxon>
        <taxon>Betaproteobacteria</taxon>
        <taxon>Burkholderiales</taxon>
        <taxon>Sphaerotilaceae</taxon>
        <taxon>Roseateles</taxon>
    </lineage>
</organism>
<dbReference type="NCBIfam" id="TIGR02595">
    <property type="entry name" value="PEP_CTERM"/>
    <property type="match status" value="1"/>
</dbReference>
<dbReference type="InterPro" id="IPR013424">
    <property type="entry name" value="Ice-binding_C"/>
</dbReference>
<evidence type="ECO:0000256" key="1">
    <source>
        <dbReference type="SAM" id="Phobius"/>
    </source>
</evidence>
<accession>A0A2W5DY02</accession>
<name>A0A2W5DY02_9BURK</name>
<dbReference type="Proteomes" id="UP000249633">
    <property type="component" value="Unassembled WGS sequence"/>
</dbReference>
<reference evidence="3 4" key="1">
    <citation type="submission" date="2017-08" db="EMBL/GenBank/DDBJ databases">
        <title>Infants hospitalized years apart are colonized by the same room-sourced microbial strains.</title>
        <authorList>
            <person name="Brooks B."/>
            <person name="Olm M.R."/>
            <person name="Firek B.A."/>
            <person name="Baker R."/>
            <person name="Thomas B.C."/>
            <person name="Morowitz M.J."/>
            <person name="Banfield J.F."/>
        </authorList>
    </citation>
    <scope>NUCLEOTIDE SEQUENCE [LARGE SCALE GENOMIC DNA]</scope>
    <source>
        <strain evidence="3">S2_012_000_R2_81</strain>
    </source>
</reference>
<evidence type="ECO:0000313" key="3">
    <source>
        <dbReference type="EMBL" id="PZP36811.1"/>
    </source>
</evidence>
<comment type="caution">
    <text evidence="3">The sequence shown here is derived from an EMBL/GenBank/DDBJ whole genome shotgun (WGS) entry which is preliminary data.</text>
</comment>
<evidence type="ECO:0000313" key="4">
    <source>
        <dbReference type="Proteomes" id="UP000249633"/>
    </source>
</evidence>